<evidence type="ECO:0000313" key="1">
    <source>
        <dbReference type="EMBL" id="MDR7301054.1"/>
    </source>
</evidence>
<comment type="caution">
    <text evidence="1">The sequence shown here is derived from an EMBL/GenBank/DDBJ whole genome shotgun (WGS) entry which is preliminary data.</text>
</comment>
<protein>
    <submittedName>
        <fullName evidence="1">Uncharacterized protein</fullName>
    </submittedName>
</protein>
<dbReference type="EMBL" id="JAVDXW010000001">
    <property type="protein sequence ID" value="MDR7301054.1"/>
    <property type="molecule type" value="Genomic_DNA"/>
</dbReference>
<sequence length="57" mass="6476">MPAWSQASEEARTSAAIAILGIWEYMQRAEPAPHRPRLVTVARQWVSYRLQTAPVRA</sequence>
<proteinExistence type="predicted"/>
<dbReference type="RefSeq" id="WP_310270840.1">
    <property type="nucleotide sequence ID" value="NZ_JAVDXW010000001.1"/>
</dbReference>
<name>A0AAE3ZCK2_9ACTN</name>
<dbReference type="Proteomes" id="UP001180845">
    <property type="component" value="Unassembled WGS sequence"/>
</dbReference>
<keyword evidence="2" id="KW-1185">Reference proteome</keyword>
<reference evidence="1" key="1">
    <citation type="submission" date="2023-07" db="EMBL/GenBank/DDBJ databases">
        <title>Sequencing the genomes of 1000 actinobacteria strains.</title>
        <authorList>
            <person name="Klenk H.-P."/>
        </authorList>
    </citation>
    <scope>NUCLEOTIDE SEQUENCE</scope>
    <source>
        <strain evidence="1">DSM 45977</strain>
    </source>
</reference>
<dbReference type="AlphaFoldDB" id="A0AAE3ZCK2"/>
<gene>
    <name evidence="1" type="ORF">JOF55_001235</name>
</gene>
<organism evidence="1 2">
    <name type="scientific">Haloactinomyces albus</name>
    <dbReference type="NCBI Taxonomy" id="1352928"/>
    <lineage>
        <taxon>Bacteria</taxon>
        <taxon>Bacillati</taxon>
        <taxon>Actinomycetota</taxon>
        <taxon>Actinomycetes</taxon>
        <taxon>Actinopolysporales</taxon>
        <taxon>Actinopolysporaceae</taxon>
        <taxon>Haloactinomyces</taxon>
    </lineage>
</organism>
<accession>A0AAE3ZCK2</accession>
<evidence type="ECO:0000313" key="2">
    <source>
        <dbReference type="Proteomes" id="UP001180845"/>
    </source>
</evidence>